<feature type="chain" id="PRO_5047517884" evidence="1">
    <location>
        <begin position="20"/>
        <end position="153"/>
    </location>
</feature>
<gene>
    <name evidence="2" type="ORF">GCM10008938_26340</name>
</gene>
<keyword evidence="1" id="KW-0732">Signal</keyword>
<dbReference type="Proteomes" id="UP000632222">
    <property type="component" value="Unassembled WGS sequence"/>
</dbReference>
<organism evidence="2 3">
    <name type="scientific">Deinococcus roseus</name>
    <dbReference type="NCBI Taxonomy" id="392414"/>
    <lineage>
        <taxon>Bacteria</taxon>
        <taxon>Thermotogati</taxon>
        <taxon>Deinococcota</taxon>
        <taxon>Deinococci</taxon>
        <taxon>Deinococcales</taxon>
        <taxon>Deinococcaceae</taxon>
        <taxon>Deinococcus</taxon>
    </lineage>
</organism>
<reference evidence="3" key="1">
    <citation type="journal article" date="2019" name="Int. J. Syst. Evol. Microbiol.">
        <title>The Global Catalogue of Microorganisms (GCM) 10K type strain sequencing project: providing services to taxonomists for standard genome sequencing and annotation.</title>
        <authorList>
            <consortium name="The Broad Institute Genomics Platform"/>
            <consortium name="The Broad Institute Genome Sequencing Center for Infectious Disease"/>
            <person name="Wu L."/>
            <person name="Ma J."/>
        </authorList>
    </citation>
    <scope>NUCLEOTIDE SEQUENCE [LARGE SCALE GENOMIC DNA]</scope>
    <source>
        <strain evidence="3">JCM 14370</strain>
    </source>
</reference>
<name>A0ABQ2D0K4_9DEIO</name>
<protein>
    <submittedName>
        <fullName evidence="2">Uncharacterized protein</fullName>
    </submittedName>
</protein>
<proteinExistence type="predicted"/>
<sequence>MRFFKGLFLVLTGCSVVSAAPLSSKTLAVLGSKTRIVTQYKTQFRTVYLLHNAENNLYAYVAQSSKNPAEVGGCVLRPEKQVLKMQQWIKKDGPFTLHSGKKFPVYDGSLYIQLANKSSGKLLYDGVVYGYPYNTYDFEDLYRLVDCVRSKPQ</sequence>
<evidence type="ECO:0000313" key="3">
    <source>
        <dbReference type="Proteomes" id="UP000632222"/>
    </source>
</evidence>
<accession>A0ABQ2D0K4</accession>
<evidence type="ECO:0000256" key="1">
    <source>
        <dbReference type="SAM" id="SignalP"/>
    </source>
</evidence>
<dbReference type="RefSeq" id="WP_189003159.1">
    <property type="nucleotide sequence ID" value="NZ_BMOD01000009.1"/>
</dbReference>
<evidence type="ECO:0000313" key="2">
    <source>
        <dbReference type="EMBL" id="GGJ39065.1"/>
    </source>
</evidence>
<comment type="caution">
    <text evidence="2">The sequence shown here is derived from an EMBL/GenBank/DDBJ whole genome shotgun (WGS) entry which is preliminary data.</text>
</comment>
<keyword evidence="3" id="KW-1185">Reference proteome</keyword>
<feature type="signal peptide" evidence="1">
    <location>
        <begin position="1"/>
        <end position="19"/>
    </location>
</feature>
<dbReference type="EMBL" id="BMOD01000009">
    <property type="protein sequence ID" value="GGJ39065.1"/>
    <property type="molecule type" value="Genomic_DNA"/>
</dbReference>